<organism evidence="3 4">
    <name type="scientific">Trypanosoma congolense (strain IL3000)</name>
    <dbReference type="NCBI Taxonomy" id="1068625"/>
    <lineage>
        <taxon>Eukaryota</taxon>
        <taxon>Discoba</taxon>
        <taxon>Euglenozoa</taxon>
        <taxon>Kinetoplastea</taxon>
        <taxon>Metakinetoplastina</taxon>
        <taxon>Trypanosomatida</taxon>
        <taxon>Trypanosomatidae</taxon>
        <taxon>Trypanosoma</taxon>
        <taxon>Nannomonas</taxon>
    </lineage>
</organism>
<dbReference type="VEuPathDB" id="TriTrypDB:TcIL3000_0_12660"/>
<keyword evidence="2" id="KW-0472">Membrane</keyword>
<gene>
    <name evidence="3" type="ORF">TCIL3000_0_12660</name>
</gene>
<evidence type="ECO:0000313" key="3">
    <source>
        <dbReference type="EMBL" id="CCD16327.1"/>
    </source>
</evidence>
<protein>
    <submittedName>
        <fullName evidence="3">Variant surface glycoprotein</fullName>
    </submittedName>
</protein>
<feature type="region of interest" description="Disordered" evidence="1">
    <location>
        <begin position="308"/>
        <end position="397"/>
    </location>
</feature>
<feature type="compositionally biased region" description="Polar residues" evidence="1">
    <location>
        <begin position="357"/>
        <end position="379"/>
    </location>
</feature>
<feature type="compositionally biased region" description="Acidic residues" evidence="1">
    <location>
        <begin position="328"/>
        <end position="349"/>
    </location>
</feature>
<sequence>MCFLRVIVMGWNEFFFYSVVSCSLVFLRKGLKGKMVMRKGARVLMVVIGMVMEDVWAGVYKAGTTFNEKEHHSLCAVFQASAELWEASEKSDKVPNEDLKAGLRHALFGNTNKNNLNGITDRLPKVYQRPGHRGWRCGSCQNDDPYFPGSSITHDLMCLCTPGYYGEPYYAWFGWSYWENGFTLCGKPRVDMIDNGYHGWYAYKSYRVFKGLNKPWKTAVWGCLKSRKSNAEHGSRNLTEKIDRLKVTMQNFTSTLKKVGGHDKLGGFEEHNEADGSDERHIHVRYGTCKYGRRPWWKKLKETLDGKKPEDLLVSRPTNEPARRPGENPEDDLGEELSEEMEENEEDTEAEGHNITEDTAAQDANGTHTQGLTDSTDSTVLPHDTEETESSTYPQFQYLRSNTPKTLPCSWPLGVSFFI</sequence>
<accession>F9WG93</accession>
<comment type="caution">
    <text evidence="3">The sequence shown here is derived from an EMBL/GenBank/DDBJ whole genome shotgun (WGS) entry which is preliminary data.</text>
</comment>
<dbReference type="AlphaFoldDB" id="F9WG93"/>
<reference evidence="4" key="1">
    <citation type="submission" date="2011-07" db="EMBL/GenBank/DDBJ databases">
        <title>Divergent evolution of antigenic variation in African trypanosomes.</title>
        <authorList>
            <person name="Jackson A.P."/>
            <person name="Berry A."/>
            <person name="Allison H.C."/>
            <person name="Burton P."/>
            <person name="Anderson J."/>
            <person name="Aslett M."/>
            <person name="Brown R."/>
            <person name="Corton N."/>
            <person name="Harris D."/>
            <person name="Hauser H."/>
            <person name="Gamble J."/>
            <person name="Gilderthorp R."/>
            <person name="McQuillan J."/>
            <person name="Quail M.A."/>
            <person name="Sanders M."/>
            <person name="Van Tonder A."/>
            <person name="Ginger M.L."/>
            <person name="Donelson J.E."/>
            <person name="Field M.C."/>
            <person name="Barry J.D."/>
            <person name="Berriman M."/>
            <person name="Hertz-Fowler C."/>
        </authorList>
    </citation>
    <scope>NUCLEOTIDE SEQUENCE [LARGE SCALE GENOMIC DNA]</scope>
    <source>
        <strain evidence="4">IL3000</strain>
    </source>
</reference>
<name>F9WG93_TRYCI</name>
<keyword evidence="2" id="KW-0812">Transmembrane</keyword>
<dbReference type="Proteomes" id="UP000000702">
    <property type="component" value="Unassembled WGS sequence"/>
</dbReference>
<feature type="transmembrane region" description="Helical" evidence="2">
    <location>
        <begin position="43"/>
        <end position="60"/>
    </location>
</feature>
<evidence type="ECO:0000256" key="1">
    <source>
        <dbReference type="SAM" id="MobiDB-lite"/>
    </source>
</evidence>
<evidence type="ECO:0000256" key="2">
    <source>
        <dbReference type="SAM" id="Phobius"/>
    </source>
</evidence>
<reference evidence="3 4" key="2">
    <citation type="journal article" date="2012" name="Proc. Natl. Acad. Sci. U.S.A.">
        <title>Antigenic diversity is generated by distinct evolutionary mechanisms in African trypanosome species.</title>
        <authorList>
            <person name="Jackson A.P."/>
            <person name="Berry A."/>
            <person name="Aslett M."/>
            <person name="Allison H.C."/>
            <person name="Burton P."/>
            <person name="Vavrova-Anderson J."/>
            <person name="Brown R."/>
            <person name="Browne H."/>
            <person name="Corton N."/>
            <person name="Hauser H."/>
            <person name="Gamble J."/>
            <person name="Gilderthorp R."/>
            <person name="Marcello L."/>
            <person name="McQuillan J."/>
            <person name="Otto T.D."/>
            <person name="Quail M.A."/>
            <person name="Sanders M.J."/>
            <person name="van Tonder A."/>
            <person name="Ginger M.L."/>
            <person name="Field M.C."/>
            <person name="Barry J.D."/>
            <person name="Hertz-Fowler C."/>
            <person name="Berriman M."/>
        </authorList>
    </citation>
    <scope>NUCLEOTIDE SEQUENCE [LARGE SCALE GENOMIC DNA]</scope>
    <source>
        <strain evidence="3 4">IL3000</strain>
    </source>
</reference>
<proteinExistence type="predicted"/>
<feature type="transmembrane region" description="Helical" evidence="2">
    <location>
        <begin position="14"/>
        <end position="31"/>
    </location>
</feature>
<evidence type="ECO:0000313" key="4">
    <source>
        <dbReference type="Proteomes" id="UP000000702"/>
    </source>
</evidence>
<keyword evidence="2" id="KW-1133">Transmembrane helix</keyword>
<keyword evidence="4" id="KW-1185">Reference proteome</keyword>
<dbReference type="EMBL" id="CAEQ01002248">
    <property type="protein sequence ID" value="CCD16327.1"/>
    <property type="molecule type" value="Genomic_DNA"/>
</dbReference>